<dbReference type="InterPro" id="IPR025422">
    <property type="entry name" value="TGA_domain"/>
</dbReference>
<dbReference type="PANTHER" id="PTHR45693:SF13">
    <property type="entry name" value="TRANSCRIPTION FACTOR TGA10"/>
    <property type="match status" value="1"/>
</dbReference>
<keyword evidence="4" id="KW-0804">Transcription</keyword>
<evidence type="ECO:0000256" key="1">
    <source>
        <dbReference type="ARBA" id="ARBA00004123"/>
    </source>
</evidence>
<dbReference type="EMBL" id="AMZH03006344">
    <property type="protein sequence ID" value="RRT64062.1"/>
    <property type="molecule type" value="Genomic_DNA"/>
</dbReference>
<evidence type="ECO:0000259" key="6">
    <source>
        <dbReference type="PROSITE" id="PS51806"/>
    </source>
</evidence>
<dbReference type="AlphaFoldDB" id="A0A426ZJA9"/>
<gene>
    <name evidence="7" type="ORF">B296_00010353</name>
</gene>
<evidence type="ECO:0000313" key="8">
    <source>
        <dbReference type="Proteomes" id="UP000287651"/>
    </source>
</evidence>
<evidence type="ECO:0000256" key="3">
    <source>
        <dbReference type="ARBA" id="ARBA00023125"/>
    </source>
</evidence>
<evidence type="ECO:0000256" key="4">
    <source>
        <dbReference type="ARBA" id="ARBA00023163"/>
    </source>
</evidence>
<protein>
    <recommendedName>
        <fullName evidence="6">DOG1 domain-containing protein</fullName>
    </recommendedName>
</protein>
<name>A0A426ZJA9_ENSVE</name>
<sequence>MPVFGSLLLTRYGLHIDEATFDMEYARWLEEHHRLMCELRRAVQEQSPENELRMLVDICLAHYDQMMHLKGAVIKSDVFHLISGMWMTPAERCFMWMGGFRPSELIKMARCFALLPTCSVPLSLPGFRLLASDDEDCNSSTGAGSACGPRCTAGAGSGRSRPSMAAPPWPAVNLFKFYPADDVNTPIPNCRKPKPAKLRPKYTSFSPCSFDFCGDFLFLV</sequence>
<feature type="domain" description="DOG1" evidence="6">
    <location>
        <begin position="18"/>
        <end position="220"/>
    </location>
</feature>
<keyword evidence="3" id="KW-0238">DNA-binding</keyword>
<dbReference type="PANTHER" id="PTHR45693">
    <property type="entry name" value="TRANSCRIPTION FACTOR TGA9"/>
    <property type="match status" value="1"/>
</dbReference>
<accession>A0A426ZJA9</accession>
<dbReference type="GO" id="GO:0006351">
    <property type="term" value="P:DNA-templated transcription"/>
    <property type="evidence" value="ECO:0007669"/>
    <property type="project" value="InterPro"/>
</dbReference>
<keyword evidence="2" id="KW-0805">Transcription regulation</keyword>
<dbReference type="Proteomes" id="UP000287651">
    <property type="component" value="Unassembled WGS sequence"/>
</dbReference>
<dbReference type="Pfam" id="PF14144">
    <property type="entry name" value="DOG1"/>
    <property type="match status" value="1"/>
</dbReference>
<comment type="caution">
    <text evidence="7">The sequence shown here is derived from an EMBL/GenBank/DDBJ whole genome shotgun (WGS) entry which is preliminary data.</text>
</comment>
<reference evidence="7 8" key="1">
    <citation type="journal article" date="2014" name="Agronomy (Basel)">
        <title>A Draft Genome Sequence for Ensete ventricosum, the Drought-Tolerant Tree Against Hunger.</title>
        <authorList>
            <person name="Harrison J."/>
            <person name="Moore K.A."/>
            <person name="Paszkiewicz K."/>
            <person name="Jones T."/>
            <person name="Grant M."/>
            <person name="Ambacheew D."/>
            <person name="Muzemil S."/>
            <person name="Studholme D.J."/>
        </authorList>
    </citation>
    <scope>NUCLEOTIDE SEQUENCE [LARGE SCALE GENOMIC DNA]</scope>
</reference>
<evidence type="ECO:0000256" key="2">
    <source>
        <dbReference type="ARBA" id="ARBA00023015"/>
    </source>
</evidence>
<dbReference type="GO" id="GO:0043565">
    <property type="term" value="F:sequence-specific DNA binding"/>
    <property type="evidence" value="ECO:0007669"/>
    <property type="project" value="InterPro"/>
</dbReference>
<comment type="subcellular location">
    <subcellularLocation>
        <location evidence="1">Nucleus</location>
    </subcellularLocation>
</comment>
<organism evidence="7 8">
    <name type="scientific">Ensete ventricosum</name>
    <name type="common">Abyssinian banana</name>
    <name type="synonym">Musa ensete</name>
    <dbReference type="NCBI Taxonomy" id="4639"/>
    <lineage>
        <taxon>Eukaryota</taxon>
        <taxon>Viridiplantae</taxon>
        <taxon>Streptophyta</taxon>
        <taxon>Embryophyta</taxon>
        <taxon>Tracheophyta</taxon>
        <taxon>Spermatophyta</taxon>
        <taxon>Magnoliopsida</taxon>
        <taxon>Liliopsida</taxon>
        <taxon>Zingiberales</taxon>
        <taxon>Musaceae</taxon>
        <taxon>Ensete</taxon>
    </lineage>
</organism>
<dbReference type="GO" id="GO:0005634">
    <property type="term" value="C:nucleus"/>
    <property type="evidence" value="ECO:0007669"/>
    <property type="project" value="UniProtKB-SubCell"/>
</dbReference>
<evidence type="ECO:0000256" key="5">
    <source>
        <dbReference type="ARBA" id="ARBA00023242"/>
    </source>
</evidence>
<dbReference type="PROSITE" id="PS51806">
    <property type="entry name" value="DOG1"/>
    <property type="match status" value="1"/>
</dbReference>
<evidence type="ECO:0000313" key="7">
    <source>
        <dbReference type="EMBL" id="RRT64062.1"/>
    </source>
</evidence>
<keyword evidence="5" id="KW-0539">Nucleus</keyword>
<proteinExistence type="predicted"/>